<name>A0ABT8KR94_9BACT</name>
<comment type="caution">
    <text evidence="2">The sequence shown here is derived from an EMBL/GenBank/DDBJ whole genome shotgun (WGS) entry which is preliminary data.</text>
</comment>
<reference evidence="2" key="1">
    <citation type="submission" date="2023-06" db="EMBL/GenBank/DDBJ databases">
        <title>Genomic of Parafulvivirga corallium.</title>
        <authorList>
            <person name="Wang G."/>
        </authorList>
    </citation>
    <scope>NUCLEOTIDE SEQUENCE</scope>
    <source>
        <strain evidence="2">BMA10</strain>
    </source>
</reference>
<gene>
    <name evidence="2" type="ORF">QQ008_15150</name>
</gene>
<evidence type="ECO:0000256" key="1">
    <source>
        <dbReference type="ARBA" id="ARBA00023251"/>
    </source>
</evidence>
<sequence length="120" mass="14422">MNVEQVIPLLRIFDYRKAIEFYVDWLEFEIDWEHKFHDNAPIYMQVSREGISLHLTEHHGDCSPGAKVFINCRGIKEFHKNLKKKNYKYNNPGIQKAPWKDLCMEVTDPFHNKLVFNEKR</sequence>
<evidence type="ECO:0000313" key="2">
    <source>
        <dbReference type="EMBL" id="MDN5202724.1"/>
    </source>
</evidence>
<evidence type="ECO:0000313" key="3">
    <source>
        <dbReference type="Proteomes" id="UP001172082"/>
    </source>
</evidence>
<dbReference type="Pfam" id="PF19581">
    <property type="entry name" value="Glyoxalase_7"/>
    <property type="match status" value="1"/>
</dbReference>
<accession>A0ABT8KR94</accession>
<dbReference type="InterPro" id="IPR000335">
    <property type="entry name" value="Bleomycin-R"/>
</dbReference>
<organism evidence="2 3">
    <name type="scientific">Splendidivirga corallicola</name>
    <dbReference type="NCBI Taxonomy" id="3051826"/>
    <lineage>
        <taxon>Bacteria</taxon>
        <taxon>Pseudomonadati</taxon>
        <taxon>Bacteroidota</taxon>
        <taxon>Cytophagia</taxon>
        <taxon>Cytophagales</taxon>
        <taxon>Splendidivirgaceae</taxon>
        <taxon>Splendidivirga</taxon>
    </lineage>
</organism>
<dbReference type="Proteomes" id="UP001172082">
    <property type="component" value="Unassembled WGS sequence"/>
</dbReference>
<keyword evidence="3" id="KW-1185">Reference proteome</keyword>
<dbReference type="SUPFAM" id="SSF54593">
    <property type="entry name" value="Glyoxalase/Bleomycin resistance protein/Dihydroxybiphenyl dioxygenase"/>
    <property type="match status" value="1"/>
</dbReference>
<keyword evidence="1" id="KW-0046">Antibiotic resistance</keyword>
<dbReference type="EMBL" id="JAUJEA010000005">
    <property type="protein sequence ID" value="MDN5202724.1"/>
    <property type="molecule type" value="Genomic_DNA"/>
</dbReference>
<dbReference type="InterPro" id="IPR029068">
    <property type="entry name" value="Glyas_Bleomycin-R_OHBP_Dase"/>
</dbReference>
<proteinExistence type="predicted"/>
<dbReference type="RefSeq" id="WP_346752746.1">
    <property type="nucleotide sequence ID" value="NZ_JAUJEA010000005.1"/>
</dbReference>
<protein>
    <submittedName>
        <fullName evidence="2">Glyoxalase superfamily protein</fullName>
    </submittedName>
</protein>
<dbReference type="Gene3D" id="3.10.180.10">
    <property type="entry name" value="2,3-Dihydroxybiphenyl 1,2-Dioxygenase, domain 1"/>
    <property type="match status" value="1"/>
</dbReference>